<reference evidence="2" key="2">
    <citation type="submission" date="2025-08" db="UniProtKB">
        <authorList>
            <consortium name="RefSeq"/>
        </authorList>
    </citation>
    <scope>IDENTIFICATION</scope>
    <source>
        <tissue evidence="2">Leaf</tissue>
    </source>
</reference>
<dbReference type="RefSeq" id="XP_075095054.1">
    <property type="nucleotide sequence ID" value="XM_075238953.1"/>
</dbReference>
<evidence type="ECO:0000313" key="2">
    <source>
        <dbReference type="RefSeq" id="XP_075095054.1"/>
    </source>
</evidence>
<name>A0AC58TCV4_TOBAC</name>
<gene>
    <name evidence="2" type="primary">LOC142173374</name>
</gene>
<sequence>MDEINMSDSDLGKIRNENAIDNKGYDSGPVKSKHDLISNKNDLDLPIAKRKDTKECGVALTVPEWREAILEEMKALEQNETWEIMDLPRGKKTMGCQWVFTIKFKSDGSLERYKARLVAKGFTQTYGINYLETFAPVAKLNSIRVLLTVR</sequence>
<dbReference type="Proteomes" id="UP000790787">
    <property type="component" value="Chromosome 19"/>
</dbReference>
<reference evidence="1" key="1">
    <citation type="journal article" date="2014" name="Nat. Commun.">
        <title>The tobacco genome sequence and its comparison with those of tomato and potato.</title>
        <authorList>
            <person name="Sierro N."/>
            <person name="Battey J.N."/>
            <person name="Ouadi S."/>
            <person name="Bakaher N."/>
            <person name="Bovet L."/>
            <person name="Willig A."/>
            <person name="Goepfert S."/>
            <person name="Peitsch M.C."/>
            <person name="Ivanov N.V."/>
        </authorList>
    </citation>
    <scope>NUCLEOTIDE SEQUENCE [LARGE SCALE GENOMIC DNA]</scope>
</reference>
<proteinExistence type="predicted"/>
<keyword evidence="1" id="KW-1185">Reference proteome</keyword>
<organism evidence="1 2">
    <name type="scientific">Nicotiana tabacum</name>
    <name type="common">Common tobacco</name>
    <dbReference type="NCBI Taxonomy" id="4097"/>
    <lineage>
        <taxon>Eukaryota</taxon>
        <taxon>Viridiplantae</taxon>
        <taxon>Streptophyta</taxon>
        <taxon>Embryophyta</taxon>
        <taxon>Tracheophyta</taxon>
        <taxon>Spermatophyta</taxon>
        <taxon>Magnoliopsida</taxon>
        <taxon>eudicotyledons</taxon>
        <taxon>Gunneridae</taxon>
        <taxon>Pentapetalae</taxon>
        <taxon>asterids</taxon>
        <taxon>lamiids</taxon>
        <taxon>Solanales</taxon>
        <taxon>Solanaceae</taxon>
        <taxon>Nicotianoideae</taxon>
        <taxon>Nicotianeae</taxon>
        <taxon>Nicotiana</taxon>
    </lineage>
</organism>
<protein>
    <submittedName>
        <fullName evidence="2">Mitochondrial protein AtMg00820</fullName>
    </submittedName>
</protein>
<accession>A0AC58TCV4</accession>
<evidence type="ECO:0000313" key="1">
    <source>
        <dbReference type="Proteomes" id="UP000790787"/>
    </source>
</evidence>